<dbReference type="NCBIfam" id="NF041494">
    <property type="entry name" value="MobH"/>
    <property type="match status" value="1"/>
</dbReference>
<dbReference type="Gene3D" id="1.10.3210.40">
    <property type="match status" value="1"/>
</dbReference>
<feature type="compositionally biased region" description="Basic and acidic residues" evidence="1">
    <location>
        <begin position="399"/>
        <end position="408"/>
    </location>
</feature>
<keyword evidence="5" id="KW-1185">Reference proteome</keyword>
<accession>A0A2A4HIC5</accession>
<evidence type="ECO:0000259" key="2">
    <source>
        <dbReference type="Pfam" id="PF07514"/>
    </source>
</evidence>
<dbReference type="Pfam" id="PF07515">
    <property type="entry name" value="TraI_2_C"/>
    <property type="match status" value="1"/>
</dbReference>
<feature type="domain" description="Putative conjugal transfer nickase/helicase TraI C-terminal" evidence="3">
    <location>
        <begin position="476"/>
        <end position="591"/>
    </location>
</feature>
<dbReference type="EMBL" id="NWUX01000012">
    <property type="protein sequence ID" value="PCF95158.1"/>
    <property type="molecule type" value="Genomic_DNA"/>
</dbReference>
<dbReference type="Gene3D" id="1.10.10.10">
    <property type="entry name" value="Winged helix-like DNA-binding domain superfamily/Winged helix DNA-binding domain"/>
    <property type="match status" value="1"/>
</dbReference>
<dbReference type="Gene3D" id="2.40.10.200">
    <property type="entry name" value="STY4665 C-terminal domain-like"/>
    <property type="match status" value="1"/>
</dbReference>
<evidence type="ECO:0000259" key="3">
    <source>
        <dbReference type="Pfam" id="PF07515"/>
    </source>
</evidence>
<dbReference type="NCBIfam" id="TIGR03760">
    <property type="entry name" value="ICE_TraI_Pfluor"/>
    <property type="match status" value="1"/>
</dbReference>
<name>A0A2A4HIC5_9GAMM</name>
<proteinExistence type="predicted"/>
<sequence length="600" mass="66899">MHGLHPEERKLRILNILRGRRSATDSVQDDAGWESPRTGAELLATPYRQQLLRAIQESTSLTAPVFEAYVKEPLQRYAERVQLLPASESHHHSYPGGMLDHGLETCVFGLRLRRQHLLPPKESPEKQSSTGELWSVAVIYACLLHDIAKVIVDVDIHLKSGRRWCLWEGIIPDQYRVRYIKGRDYFLHAAANPLLCKEVMGNAGLEWLKSQPELFGLVMYAISGHSERSGVIGEIVSQADRASVAKSLGGKVSNIDKAPRESLQSKLKGAIRHIVTEKIRLNEKGAQGFVTSEALWLVTPLIPREIKSYLLSHGIEGVPSNESRLYDEMQSHGLIIENPEGRSIWKCRVEMGEWRTDLSMLKVHKSLVWSGDEEPEIFSGSVESLDVGESGEGSQPARQQREDQEPGDKPATTEISSERTESGRTEKIQDDLEASILDIATGGDEKAAPGLERQPRNPDTGAEKLAEQASLGQSSSGEEFLAWLRDGLKTHKVLMNDSKALVHAVDGMLMVVSPKVFKRYCQEVSGEEKGWKEVQDSFQKLKLHKKNKDGGSFHKVRVVGPNKKSSTLSGYLVGKDDLMEEGKEVFDNPFIDLIDGKPEE</sequence>
<feature type="region of interest" description="Disordered" evidence="1">
    <location>
        <begin position="442"/>
        <end position="473"/>
    </location>
</feature>
<evidence type="ECO:0000313" key="5">
    <source>
        <dbReference type="Proteomes" id="UP000218677"/>
    </source>
</evidence>
<dbReference type="Proteomes" id="UP000218677">
    <property type="component" value="Unassembled WGS sequence"/>
</dbReference>
<dbReference type="SUPFAM" id="SSF46785">
    <property type="entry name" value="Winged helix' DNA-binding domain"/>
    <property type="match status" value="1"/>
</dbReference>
<feature type="domain" description="Uncharacterised" evidence="2">
    <location>
        <begin position="37"/>
        <end position="343"/>
    </location>
</feature>
<dbReference type="InterPro" id="IPR036388">
    <property type="entry name" value="WH-like_DNA-bd_sf"/>
</dbReference>
<feature type="region of interest" description="Disordered" evidence="1">
    <location>
        <begin position="384"/>
        <end position="429"/>
    </location>
</feature>
<organism evidence="4 5">
    <name type="scientific">Vreelandella nigrificans</name>
    <dbReference type="NCBI Taxonomy" id="2042704"/>
    <lineage>
        <taxon>Bacteria</taxon>
        <taxon>Pseudomonadati</taxon>
        <taxon>Pseudomonadota</taxon>
        <taxon>Gammaproteobacteria</taxon>
        <taxon>Oceanospirillales</taxon>
        <taxon>Halomonadaceae</taxon>
        <taxon>Vreelandella</taxon>
    </lineage>
</organism>
<gene>
    <name evidence="4" type="ORF">CPA45_13915</name>
</gene>
<evidence type="ECO:0008006" key="6">
    <source>
        <dbReference type="Google" id="ProtNLM"/>
    </source>
</evidence>
<dbReference type="InterPro" id="IPR011119">
    <property type="entry name" value="Unchr_helicase_relaxase_TraI"/>
</dbReference>
<dbReference type="InterPro" id="IPR011093">
    <property type="entry name" value="TraI_2_C"/>
</dbReference>
<protein>
    <recommendedName>
        <fullName evidence="6">Relaxase</fullName>
    </recommendedName>
</protein>
<dbReference type="InterPro" id="IPR022391">
    <property type="entry name" value="ICE_relaxase_PFGI-1"/>
</dbReference>
<feature type="compositionally biased region" description="Basic and acidic residues" evidence="1">
    <location>
        <begin position="416"/>
        <end position="429"/>
    </location>
</feature>
<dbReference type="Pfam" id="PF07514">
    <property type="entry name" value="TraI_2"/>
    <property type="match status" value="1"/>
</dbReference>
<evidence type="ECO:0000313" key="4">
    <source>
        <dbReference type="EMBL" id="PCF95158.1"/>
    </source>
</evidence>
<feature type="compositionally biased region" description="Basic and acidic residues" evidence="1">
    <location>
        <begin position="443"/>
        <end position="466"/>
    </location>
</feature>
<evidence type="ECO:0000256" key="1">
    <source>
        <dbReference type="SAM" id="MobiDB-lite"/>
    </source>
</evidence>
<comment type="caution">
    <text evidence="4">The sequence shown here is derived from an EMBL/GenBank/DDBJ whole genome shotgun (WGS) entry which is preliminary data.</text>
</comment>
<dbReference type="InterPro" id="IPR036390">
    <property type="entry name" value="WH_DNA-bd_sf"/>
</dbReference>
<dbReference type="AlphaFoldDB" id="A0A2A4HIC5"/>
<dbReference type="OrthoDB" id="6190309at2"/>
<dbReference type="SUPFAM" id="SSF109604">
    <property type="entry name" value="HD-domain/PDEase-like"/>
    <property type="match status" value="1"/>
</dbReference>
<reference evidence="5" key="1">
    <citation type="submission" date="2017-09" db="EMBL/GenBank/DDBJ databases">
        <authorList>
            <person name="Cho G.-S."/>
            <person name="Oguntoyinbo F.A."/>
            <person name="Cnockaert M."/>
            <person name="Kabisch J."/>
            <person name="Neve H."/>
            <person name="Bockelmann W."/>
            <person name="Wenning M."/>
            <person name="Franz C.M."/>
            <person name="Vandamme P."/>
        </authorList>
    </citation>
    <scope>NUCLEOTIDE SEQUENCE [LARGE SCALE GENOMIC DNA]</scope>
    <source>
        <strain evidence="5">MBT G8648</strain>
    </source>
</reference>